<dbReference type="InterPro" id="IPR045014">
    <property type="entry name" value="TM41A/B"/>
</dbReference>
<feature type="transmembrane region" description="Helical" evidence="7">
    <location>
        <begin position="240"/>
        <end position="259"/>
    </location>
</feature>
<evidence type="ECO:0000259" key="8">
    <source>
        <dbReference type="Pfam" id="PF09335"/>
    </source>
</evidence>
<evidence type="ECO:0000256" key="7">
    <source>
        <dbReference type="SAM" id="Phobius"/>
    </source>
</evidence>
<proteinExistence type="predicted"/>
<dbReference type="eggNOG" id="KOG3140">
    <property type="taxonomic scope" value="Eukaryota"/>
</dbReference>
<dbReference type="Proteomes" id="UP000054988">
    <property type="component" value="Unassembled WGS sequence"/>
</dbReference>
<evidence type="ECO:0000313" key="9">
    <source>
        <dbReference type="EMBL" id="KTB36658.1"/>
    </source>
</evidence>
<keyword evidence="4 7" id="KW-1133">Transmembrane helix</keyword>
<keyword evidence="3" id="KW-0732">Signal</keyword>
<reference evidence="9 10" key="1">
    <citation type="submission" date="2015-12" db="EMBL/GenBank/DDBJ databases">
        <title>Draft genome sequence of Moniliophthora roreri, the causal agent of frosty pod rot of cacao.</title>
        <authorList>
            <person name="Aime M.C."/>
            <person name="Diaz-Valderrama J.R."/>
            <person name="Kijpornyongpan T."/>
            <person name="Phillips-Mora W."/>
        </authorList>
    </citation>
    <scope>NUCLEOTIDE SEQUENCE [LARGE SCALE GENOMIC DNA]</scope>
    <source>
        <strain evidence="9 10">MCA 2952</strain>
    </source>
</reference>
<dbReference type="Pfam" id="PF09335">
    <property type="entry name" value="VTT_dom"/>
    <property type="match status" value="1"/>
</dbReference>
<feature type="domain" description="VTT" evidence="8">
    <location>
        <begin position="236"/>
        <end position="377"/>
    </location>
</feature>
<feature type="transmembrane region" description="Helical" evidence="7">
    <location>
        <begin position="163"/>
        <end position="183"/>
    </location>
</feature>
<feature type="transmembrane region" description="Helical" evidence="7">
    <location>
        <begin position="265"/>
        <end position="285"/>
    </location>
</feature>
<feature type="compositionally biased region" description="Low complexity" evidence="6">
    <location>
        <begin position="39"/>
        <end position="52"/>
    </location>
</feature>
<evidence type="ECO:0000256" key="1">
    <source>
        <dbReference type="ARBA" id="ARBA00004141"/>
    </source>
</evidence>
<feature type="compositionally biased region" description="Basic and acidic residues" evidence="6">
    <location>
        <begin position="53"/>
        <end position="68"/>
    </location>
</feature>
<sequence length="492" mass="53774">MSSLSPPSECCSTLRSPLSIPTRTLGRRRSTSHLSLATVSRPSPEVSSVDPPDSLHDISESESVHSESESPSSPNYPSYIPQFMHRVLHWSGLSPKHPLIMHWFISQSTPDTQHDHEDPDLALPLPASATKSTFGNVLDQRPPTSSIQSRSVSHSYWVPSVHFPLFLVITLFPISTFLVFISLRTLPISVSWPRTLTDLAQLGRELHGYSQSGSWPLAHVIGVMAVTAIWKHAWSIPGSVVWNVLAGALFSPAFATILLTLLTTIGSLCATLLAAPLTPFITHFFPKALDMTRSALEGDVVTVPVSESDLKPSESPQSSSHTSGAWVRLSILRLIGVVPWSGINIACGVCRVPLLDCLLGSFIGTLPWTAVTCQIGDILQTVASQPSPTPQTVSSLLVSPEIITKLVVLSFLSLAPILAKDHLKALIASAPEPIQEERKQRWSWKGVKEWKARLPSRSRTRSRASMQLQLDLLVDEKRQIQIMQDEAAVLPS</sequence>
<name>A0A0W0FK91_MONRR</name>
<dbReference type="PANTHER" id="PTHR43220">
    <property type="match status" value="1"/>
</dbReference>
<organism evidence="9 10">
    <name type="scientific">Moniliophthora roreri</name>
    <name type="common">Frosty pod rot fungus</name>
    <name type="synonym">Monilia roreri</name>
    <dbReference type="NCBI Taxonomy" id="221103"/>
    <lineage>
        <taxon>Eukaryota</taxon>
        <taxon>Fungi</taxon>
        <taxon>Dikarya</taxon>
        <taxon>Basidiomycota</taxon>
        <taxon>Agaricomycotina</taxon>
        <taxon>Agaricomycetes</taxon>
        <taxon>Agaricomycetidae</taxon>
        <taxon>Agaricales</taxon>
        <taxon>Marasmiineae</taxon>
        <taxon>Marasmiaceae</taxon>
        <taxon>Moniliophthora</taxon>
    </lineage>
</organism>
<comment type="caution">
    <text evidence="9">The sequence shown here is derived from an EMBL/GenBank/DDBJ whole genome shotgun (WGS) entry which is preliminary data.</text>
</comment>
<dbReference type="AlphaFoldDB" id="A0A0W0FK91"/>
<comment type="subcellular location">
    <subcellularLocation>
        <location evidence="1">Membrane</location>
        <topology evidence="1">Multi-pass membrane protein</topology>
    </subcellularLocation>
</comment>
<evidence type="ECO:0000256" key="2">
    <source>
        <dbReference type="ARBA" id="ARBA00022692"/>
    </source>
</evidence>
<gene>
    <name evidence="9" type="ORF">WG66_10869</name>
</gene>
<feature type="compositionally biased region" description="Polar residues" evidence="6">
    <location>
        <begin position="1"/>
        <end position="22"/>
    </location>
</feature>
<dbReference type="GO" id="GO:0016020">
    <property type="term" value="C:membrane"/>
    <property type="evidence" value="ECO:0007669"/>
    <property type="project" value="UniProtKB-SubCell"/>
</dbReference>
<keyword evidence="2 7" id="KW-0812">Transmembrane</keyword>
<feature type="region of interest" description="Disordered" evidence="6">
    <location>
        <begin position="1"/>
        <end position="75"/>
    </location>
</feature>
<evidence type="ECO:0000256" key="5">
    <source>
        <dbReference type="ARBA" id="ARBA00023136"/>
    </source>
</evidence>
<evidence type="ECO:0000256" key="3">
    <source>
        <dbReference type="ARBA" id="ARBA00022729"/>
    </source>
</evidence>
<dbReference type="InterPro" id="IPR032816">
    <property type="entry name" value="VTT_dom"/>
</dbReference>
<keyword evidence="5 7" id="KW-0472">Membrane</keyword>
<protein>
    <recommendedName>
        <fullName evidence="8">VTT domain-containing protein</fullName>
    </recommendedName>
</protein>
<accession>A0A0W0FK91</accession>
<feature type="transmembrane region" description="Helical" evidence="7">
    <location>
        <begin position="215"/>
        <end position="233"/>
    </location>
</feature>
<dbReference type="PANTHER" id="PTHR43220:SF21">
    <property type="entry name" value="TRANSMEMBRANE PROTEIN 41A"/>
    <property type="match status" value="1"/>
</dbReference>
<evidence type="ECO:0000256" key="6">
    <source>
        <dbReference type="SAM" id="MobiDB-lite"/>
    </source>
</evidence>
<evidence type="ECO:0000313" key="10">
    <source>
        <dbReference type="Proteomes" id="UP000054988"/>
    </source>
</evidence>
<dbReference type="EMBL" id="LATX01001892">
    <property type="protein sequence ID" value="KTB36658.1"/>
    <property type="molecule type" value="Genomic_DNA"/>
</dbReference>
<evidence type="ECO:0000256" key="4">
    <source>
        <dbReference type="ARBA" id="ARBA00022989"/>
    </source>
</evidence>